<evidence type="ECO:0000256" key="9">
    <source>
        <dbReference type="ARBA" id="ARBA00022801"/>
    </source>
</evidence>
<dbReference type="InterPro" id="IPR013659">
    <property type="entry name" value="A_deaminase_N"/>
</dbReference>
<dbReference type="AlphaFoldDB" id="E2A040"/>
<gene>
    <name evidence="14" type="ORF">EAG_05299</name>
</gene>
<evidence type="ECO:0000256" key="6">
    <source>
        <dbReference type="ARBA" id="ARBA00022525"/>
    </source>
</evidence>
<dbReference type="OrthoDB" id="7202371at2759"/>
<dbReference type="GO" id="GO:0046103">
    <property type="term" value="P:inosine biosynthetic process"/>
    <property type="evidence" value="ECO:0007669"/>
    <property type="project" value="TreeGrafter"/>
</dbReference>
<dbReference type="GO" id="GO:0004000">
    <property type="term" value="F:adenosine deaminase activity"/>
    <property type="evidence" value="ECO:0007669"/>
    <property type="project" value="InterPro"/>
</dbReference>
<dbReference type="SUPFAM" id="SSF51556">
    <property type="entry name" value="Metallo-dependent hydrolases"/>
    <property type="match status" value="1"/>
</dbReference>
<evidence type="ECO:0000313" key="14">
    <source>
        <dbReference type="EMBL" id="EFN73173.1"/>
    </source>
</evidence>
<dbReference type="FunCoup" id="E2A040">
    <property type="interactions" value="80"/>
</dbReference>
<dbReference type="InterPro" id="IPR006331">
    <property type="entry name" value="ADGF"/>
</dbReference>
<comment type="cofactor">
    <cofactor evidence="1">
        <name>Zn(2+)</name>
        <dbReference type="ChEBI" id="CHEBI:29105"/>
    </cofactor>
</comment>
<dbReference type="Pfam" id="PF08451">
    <property type="entry name" value="A_deaminase_N"/>
    <property type="match status" value="1"/>
</dbReference>
<evidence type="ECO:0000259" key="12">
    <source>
        <dbReference type="Pfam" id="PF00962"/>
    </source>
</evidence>
<evidence type="ECO:0000313" key="15">
    <source>
        <dbReference type="Proteomes" id="UP000000311"/>
    </source>
</evidence>
<evidence type="ECO:0000256" key="2">
    <source>
        <dbReference type="ARBA" id="ARBA00004613"/>
    </source>
</evidence>
<protein>
    <recommendedName>
        <fullName evidence="5">Adenosine deaminase</fullName>
        <ecNumber evidence="4">3.5.4.4</ecNumber>
    </recommendedName>
</protein>
<feature type="chain" id="PRO_5003156314" description="Adenosine deaminase" evidence="11">
    <location>
        <begin position="21"/>
        <end position="511"/>
    </location>
</feature>
<dbReference type="EC" id="3.5.4.4" evidence="4"/>
<dbReference type="GO" id="GO:0046872">
    <property type="term" value="F:metal ion binding"/>
    <property type="evidence" value="ECO:0007669"/>
    <property type="project" value="UniProtKB-KW"/>
</dbReference>
<dbReference type="FunFam" id="3.20.20.140:FF:000017">
    <property type="entry name" value="Adenosine deaminase 2"/>
    <property type="match status" value="1"/>
</dbReference>
<accession>E2A040</accession>
<evidence type="ECO:0000256" key="5">
    <source>
        <dbReference type="ARBA" id="ARBA00018099"/>
    </source>
</evidence>
<dbReference type="STRING" id="104421.E2A040"/>
<dbReference type="InterPro" id="IPR006330">
    <property type="entry name" value="Ado/ade_deaminase"/>
</dbReference>
<comment type="subcellular location">
    <subcellularLocation>
        <location evidence="2">Secreted</location>
    </subcellularLocation>
</comment>
<evidence type="ECO:0000256" key="11">
    <source>
        <dbReference type="SAM" id="SignalP"/>
    </source>
</evidence>
<dbReference type="Gene3D" id="3.20.20.140">
    <property type="entry name" value="Metal-dependent hydrolases"/>
    <property type="match status" value="1"/>
</dbReference>
<dbReference type="GO" id="GO:0005615">
    <property type="term" value="C:extracellular space"/>
    <property type="evidence" value="ECO:0007669"/>
    <property type="project" value="InterPro"/>
</dbReference>
<name>E2A040_CAMFO</name>
<dbReference type="CDD" id="cd01321">
    <property type="entry name" value="ADGF"/>
    <property type="match status" value="1"/>
</dbReference>
<keyword evidence="9" id="KW-0378">Hydrolase</keyword>
<dbReference type="KEGG" id="cfo:105258820"/>
<keyword evidence="8 11" id="KW-0732">Signal</keyword>
<evidence type="ECO:0000256" key="8">
    <source>
        <dbReference type="ARBA" id="ARBA00022729"/>
    </source>
</evidence>
<dbReference type="InParanoid" id="E2A040"/>
<dbReference type="PANTHER" id="PTHR11409:SF39">
    <property type="entry name" value="ADENOSINE DEAMINASE 2"/>
    <property type="match status" value="1"/>
</dbReference>
<evidence type="ECO:0000256" key="7">
    <source>
        <dbReference type="ARBA" id="ARBA00022723"/>
    </source>
</evidence>
<dbReference type="Proteomes" id="UP000000311">
    <property type="component" value="Unassembled WGS sequence"/>
</dbReference>
<feature type="signal peptide" evidence="11">
    <location>
        <begin position="1"/>
        <end position="20"/>
    </location>
</feature>
<dbReference type="GO" id="GO:0006154">
    <property type="term" value="P:adenosine catabolic process"/>
    <property type="evidence" value="ECO:0007669"/>
    <property type="project" value="InterPro"/>
</dbReference>
<dbReference type="NCBIfam" id="TIGR01431">
    <property type="entry name" value="adm_rel"/>
    <property type="match status" value="1"/>
</dbReference>
<dbReference type="EMBL" id="GL435551">
    <property type="protein sequence ID" value="EFN73173.1"/>
    <property type="molecule type" value="Genomic_DNA"/>
</dbReference>
<evidence type="ECO:0000259" key="13">
    <source>
        <dbReference type="Pfam" id="PF08451"/>
    </source>
</evidence>
<keyword evidence="7" id="KW-0479">Metal-binding</keyword>
<dbReference type="InterPro" id="IPR001365">
    <property type="entry name" value="A_deaminase_dom"/>
</dbReference>
<evidence type="ECO:0000256" key="1">
    <source>
        <dbReference type="ARBA" id="ARBA00001947"/>
    </source>
</evidence>
<feature type="domain" description="Adenosine/AMP deaminase N-terminal" evidence="13">
    <location>
        <begin position="31"/>
        <end position="106"/>
    </location>
</feature>
<dbReference type="Pfam" id="PF00962">
    <property type="entry name" value="A_deaminase"/>
    <property type="match status" value="1"/>
</dbReference>
<comment type="catalytic activity">
    <reaction evidence="10">
        <text>adenosine + H2O + H(+) = inosine + NH4(+)</text>
        <dbReference type="Rhea" id="RHEA:24408"/>
        <dbReference type="ChEBI" id="CHEBI:15377"/>
        <dbReference type="ChEBI" id="CHEBI:15378"/>
        <dbReference type="ChEBI" id="CHEBI:16335"/>
        <dbReference type="ChEBI" id="CHEBI:17596"/>
        <dbReference type="ChEBI" id="CHEBI:28938"/>
        <dbReference type="EC" id="3.5.4.4"/>
    </reaction>
</comment>
<organism evidence="15">
    <name type="scientific">Camponotus floridanus</name>
    <name type="common">Florida carpenter ant</name>
    <dbReference type="NCBI Taxonomy" id="104421"/>
    <lineage>
        <taxon>Eukaryota</taxon>
        <taxon>Metazoa</taxon>
        <taxon>Ecdysozoa</taxon>
        <taxon>Arthropoda</taxon>
        <taxon>Hexapoda</taxon>
        <taxon>Insecta</taxon>
        <taxon>Pterygota</taxon>
        <taxon>Neoptera</taxon>
        <taxon>Endopterygota</taxon>
        <taxon>Hymenoptera</taxon>
        <taxon>Apocrita</taxon>
        <taxon>Aculeata</taxon>
        <taxon>Formicoidea</taxon>
        <taxon>Formicidae</taxon>
        <taxon>Formicinae</taxon>
        <taxon>Camponotus</taxon>
    </lineage>
</organism>
<feature type="domain" description="Adenosine deaminase" evidence="12">
    <location>
        <begin position="199"/>
        <end position="486"/>
    </location>
</feature>
<proteinExistence type="inferred from homology"/>
<dbReference type="InterPro" id="IPR032466">
    <property type="entry name" value="Metal_Hydrolase"/>
</dbReference>
<sequence length="511" mass="59360">MAWLISFTLIFLICGNVINAYPMPKQVFTRQRFYWKLRRQLMMDEKRHSLGGELKLNPAEFIANRVLMSFKNREIYDGFKNNTFLPSRNFLEVISKIEKSEVFKILREMPKGAVLHVHESSIGSPDYKLNNVSYRENLYVCDQNDNLQLKFFDNPDKTCDWRLLSEIRQDTEQADAINKRIRRSLTMIVENPKNVYDTVDKAWEKFNSIFTFMHSWLSYRPVFEDVYYHALEELYEDNVMYSEIRSTLSSIYDFDRVYGTLEMTGILKNVTDRFLRDHPDFLGVKIIYAPKRSINETEVNEYLRTLVQLIELYPNFVIGFDLVGQEDKGEPLIKFANQLNSVNLNIKFFFHAGETNWNGISTDSNLFDALLLNTKRIGHGYALTKHPLLWKLVQQLNVAVEICPISNQVLSLVQDMRNHPATALFASGSPIVISSDDPGLWDVKGLSYDFYEAFMGLMSANSDLRSLKQLAINSLIYSGMNDQEKNYALAQWQAKWDAFVNKLACSKHKSS</sequence>
<evidence type="ECO:0000256" key="3">
    <source>
        <dbReference type="ARBA" id="ARBA00006083"/>
    </source>
</evidence>
<comment type="similarity">
    <text evidence="3">Belongs to the metallo-dependent hydrolases superfamily. Adenosine and AMP deaminases family. ADGF subfamily.</text>
</comment>
<evidence type="ECO:0000256" key="10">
    <source>
        <dbReference type="ARBA" id="ARBA00047764"/>
    </source>
</evidence>
<keyword evidence="6" id="KW-0964">Secreted</keyword>
<dbReference type="OMA" id="SMKQCIE"/>
<reference evidence="14 15" key="1">
    <citation type="journal article" date="2010" name="Science">
        <title>Genomic comparison of the ants Camponotus floridanus and Harpegnathos saltator.</title>
        <authorList>
            <person name="Bonasio R."/>
            <person name="Zhang G."/>
            <person name="Ye C."/>
            <person name="Mutti N.S."/>
            <person name="Fang X."/>
            <person name="Qin N."/>
            <person name="Donahue G."/>
            <person name="Yang P."/>
            <person name="Li Q."/>
            <person name="Li C."/>
            <person name="Zhang P."/>
            <person name="Huang Z."/>
            <person name="Berger S.L."/>
            <person name="Reinberg D."/>
            <person name="Wang J."/>
            <person name="Liebig J."/>
        </authorList>
    </citation>
    <scope>NUCLEOTIDE SEQUENCE [LARGE SCALE GENOMIC DNA]</scope>
    <source>
        <strain evidence="15">C129</strain>
    </source>
</reference>
<dbReference type="PANTHER" id="PTHR11409">
    <property type="entry name" value="ADENOSINE DEAMINASE"/>
    <property type="match status" value="1"/>
</dbReference>
<evidence type="ECO:0000256" key="4">
    <source>
        <dbReference type="ARBA" id="ARBA00012784"/>
    </source>
</evidence>
<keyword evidence="15" id="KW-1185">Reference proteome</keyword>